<comment type="caution">
    <text evidence="1">The sequence shown here is derived from an EMBL/GenBank/DDBJ whole genome shotgun (WGS) entry which is preliminary data.</text>
</comment>
<organism evidence="1">
    <name type="scientific">marine sediment metagenome</name>
    <dbReference type="NCBI Taxonomy" id="412755"/>
    <lineage>
        <taxon>unclassified sequences</taxon>
        <taxon>metagenomes</taxon>
        <taxon>ecological metagenomes</taxon>
    </lineage>
</organism>
<evidence type="ECO:0000313" key="1">
    <source>
        <dbReference type="EMBL" id="KKM02038.1"/>
    </source>
</evidence>
<reference evidence="1" key="1">
    <citation type="journal article" date="2015" name="Nature">
        <title>Complex archaea that bridge the gap between prokaryotes and eukaryotes.</title>
        <authorList>
            <person name="Spang A."/>
            <person name="Saw J.H."/>
            <person name="Jorgensen S.L."/>
            <person name="Zaremba-Niedzwiedzka K."/>
            <person name="Martijn J."/>
            <person name="Lind A.E."/>
            <person name="van Eijk R."/>
            <person name="Schleper C."/>
            <person name="Guy L."/>
            <person name="Ettema T.J."/>
        </authorList>
    </citation>
    <scope>NUCLEOTIDE SEQUENCE</scope>
</reference>
<dbReference type="SUPFAM" id="SSF53756">
    <property type="entry name" value="UDP-Glycosyltransferase/glycogen phosphorylase"/>
    <property type="match status" value="1"/>
</dbReference>
<dbReference type="AlphaFoldDB" id="A0A0F9JSX0"/>
<proteinExistence type="predicted"/>
<gene>
    <name evidence="1" type="ORF">LCGC14_1788430</name>
</gene>
<accession>A0A0F9JSX0</accession>
<dbReference type="Gene3D" id="3.40.50.2000">
    <property type="entry name" value="Glycogen Phosphorylase B"/>
    <property type="match status" value="2"/>
</dbReference>
<dbReference type="EMBL" id="LAZR01017039">
    <property type="protein sequence ID" value="KKM02038.1"/>
    <property type="molecule type" value="Genomic_DNA"/>
</dbReference>
<sequence length="426" mass="49599">MTKIIFISAFPPMIHGIGSYTKYLSDALYKKGCDCGIISFDPNACDFPIMKEKKVECQYPVRYTIPNLYNYKFDLITDSLTNLNKNGDKYIVWIQQGDSFWRNRLKFVKMLKFFKKKKVENIIVTHHTLNFQSPETRYGLRKWQYDLLKAELPYIDVNTVFTNGIYTAITKAFPNYKDKIVLIRHGVPIYPRISQENAKKEMLSWLKSENELKKDWQKSVEDLNSKIFEGITITFGDIGFIDNRKLSTNIDSIIKIIQKKFPNKNFIGLYIGTLSYLSKQRISYLQRLKNLHNPKNNFYFFETYVPERLFAKSLRIFDMVYMWQEDCRQSGKLAHALGIGATVIGRKIEGVGETLKICGYPALNTYKDFLNEIERVIVNSESKVLMKKRANKYARAYSWENQALKHLELAESLISGDNLPLLDGGE</sequence>
<protein>
    <recommendedName>
        <fullName evidence="2">Glycosyl transferase family 1 domain-containing protein</fullName>
    </recommendedName>
</protein>
<name>A0A0F9JSX0_9ZZZZ</name>
<evidence type="ECO:0008006" key="2">
    <source>
        <dbReference type="Google" id="ProtNLM"/>
    </source>
</evidence>